<dbReference type="Proteomes" id="UP000799767">
    <property type="component" value="Unassembled WGS sequence"/>
</dbReference>
<feature type="domain" description="Gfo/Idh/MocA-like oxidoreductase C-terminal" evidence="2">
    <location>
        <begin position="137"/>
        <end position="352"/>
    </location>
</feature>
<dbReference type="SUPFAM" id="SSF55347">
    <property type="entry name" value="Glyceraldehyde-3-phosphate dehydrogenase-like, C-terminal domain"/>
    <property type="match status" value="1"/>
</dbReference>
<evidence type="ECO:0000259" key="2">
    <source>
        <dbReference type="Pfam" id="PF02894"/>
    </source>
</evidence>
<reference evidence="3" key="1">
    <citation type="journal article" date="2020" name="Stud. Mycol.">
        <title>101 Dothideomycetes genomes: a test case for predicting lifestyles and emergence of pathogens.</title>
        <authorList>
            <person name="Haridas S."/>
            <person name="Albert R."/>
            <person name="Binder M."/>
            <person name="Bloem J."/>
            <person name="Labutti K."/>
            <person name="Salamov A."/>
            <person name="Andreopoulos B."/>
            <person name="Baker S."/>
            <person name="Barry K."/>
            <person name="Bills G."/>
            <person name="Bluhm B."/>
            <person name="Cannon C."/>
            <person name="Castanera R."/>
            <person name="Culley D."/>
            <person name="Daum C."/>
            <person name="Ezra D."/>
            <person name="Gonzalez J."/>
            <person name="Henrissat B."/>
            <person name="Kuo A."/>
            <person name="Liang C."/>
            <person name="Lipzen A."/>
            <person name="Lutzoni F."/>
            <person name="Magnuson J."/>
            <person name="Mondo S."/>
            <person name="Nolan M."/>
            <person name="Ohm R."/>
            <person name="Pangilinan J."/>
            <person name="Park H.-J."/>
            <person name="Ramirez L."/>
            <person name="Alfaro M."/>
            <person name="Sun H."/>
            <person name="Tritt A."/>
            <person name="Yoshinaga Y."/>
            <person name="Zwiers L.-H."/>
            <person name="Turgeon B."/>
            <person name="Goodwin S."/>
            <person name="Spatafora J."/>
            <person name="Crous P."/>
            <person name="Grigoriev I."/>
        </authorList>
    </citation>
    <scope>NUCLEOTIDE SEQUENCE</scope>
    <source>
        <strain evidence="3">CBS 113389</strain>
    </source>
</reference>
<dbReference type="RefSeq" id="XP_033594480.1">
    <property type="nucleotide sequence ID" value="XM_033736452.1"/>
</dbReference>
<dbReference type="Pfam" id="PF01408">
    <property type="entry name" value="GFO_IDH_MocA"/>
    <property type="match status" value="1"/>
</dbReference>
<sequence>MDPSERLKVAVIGSGHIGPRHASSVVKCSETELLCFVDPSRNAQAVADSFQVPLFESIGSMLAGRHTPDAAIVCTPNSTHVEVAKQLLAAGIHVLVEKPISTTVASGRELIAAGEQSGKQLLVGHHRRFNPYIVATKRALEDGAIGKVVAVSGVWAAYKPPGYFEAPAEWRRATGSGGPILINLIHEIDCLQYLLGPIVRVYAEQTASHREHPVEEGAAILLRFTSGIVGTFLLSDSATSAHFFESATGENPIIPRLGKDVYRIFGTAGTLSVGDMKVTRCAEDIETSWTAVVVESGIAVGNEVPFDEQINHFVRVVRNGEQPRCSGQDGLDALIVCEAIKLAMVEARPVDI</sequence>
<evidence type="ECO:0000313" key="4">
    <source>
        <dbReference type="Proteomes" id="UP000799767"/>
    </source>
</evidence>
<dbReference type="SUPFAM" id="SSF51735">
    <property type="entry name" value="NAD(P)-binding Rossmann-fold domains"/>
    <property type="match status" value="1"/>
</dbReference>
<dbReference type="InterPro" id="IPR004104">
    <property type="entry name" value="Gfo/Idh/MocA-like_OxRdtase_C"/>
</dbReference>
<dbReference type="GO" id="GO:0000166">
    <property type="term" value="F:nucleotide binding"/>
    <property type="evidence" value="ECO:0007669"/>
    <property type="project" value="InterPro"/>
</dbReference>
<dbReference type="AlphaFoldDB" id="A0A6A6Q755"/>
<keyword evidence="4" id="KW-1185">Reference proteome</keyword>
<protein>
    <submittedName>
        <fullName evidence="3">Oxidoreductase</fullName>
    </submittedName>
</protein>
<organism evidence="3 4">
    <name type="scientific">Neohortaea acidophila</name>
    <dbReference type="NCBI Taxonomy" id="245834"/>
    <lineage>
        <taxon>Eukaryota</taxon>
        <taxon>Fungi</taxon>
        <taxon>Dikarya</taxon>
        <taxon>Ascomycota</taxon>
        <taxon>Pezizomycotina</taxon>
        <taxon>Dothideomycetes</taxon>
        <taxon>Dothideomycetidae</taxon>
        <taxon>Mycosphaerellales</taxon>
        <taxon>Teratosphaeriaceae</taxon>
        <taxon>Neohortaea</taxon>
    </lineage>
</organism>
<dbReference type="GeneID" id="54477454"/>
<dbReference type="Gene3D" id="3.40.50.720">
    <property type="entry name" value="NAD(P)-binding Rossmann-like Domain"/>
    <property type="match status" value="1"/>
</dbReference>
<evidence type="ECO:0000259" key="1">
    <source>
        <dbReference type="Pfam" id="PF01408"/>
    </source>
</evidence>
<dbReference type="InterPro" id="IPR051450">
    <property type="entry name" value="Gfo/Idh/MocA_Oxidoreductases"/>
</dbReference>
<feature type="domain" description="Gfo/Idh/MocA-like oxidoreductase N-terminal" evidence="1">
    <location>
        <begin position="7"/>
        <end position="125"/>
    </location>
</feature>
<accession>A0A6A6Q755</accession>
<name>A0A6A6Q755_9PEZI</name>
<gene>
    <name evidence="3" type="ORF">BDY17DRAFT_320422</name>
</gene>
<dbReference type="PANTHER" id="PTHR43377:SF1">
    <property type="entry name" value="BILIVERDIN REDUCTASE A"/>
    <property type="match status" value="1"/>
</dbReference>
<dbReference type="EMBL" id="MU001631">
    <property type="protein sequence ID" value="KAF2487911.1"/>
    <property type="molecule type" value="Genomic_DNA"/>
</dbReference>
<dbReference type="InterPro" id="IPR000683">
    <property type="entry name" value="Gfo/Idh/MocA-like_OxRdtase_N"/>
</dbReference>
<dbReference type="Gene3D" id="3.30.360.10">
    <property type="entry name" value="Dihydrodipicolinate Reductase, domain 2"/>
    <property type="match status" value="1"/>
</dbReference>
<dbReference type="PANTHER" id="PTHR43377">
    <property type="entry name" value="BILIVERDIN REDUCTASE A"/>
    <property type="match status" value="1"/>
</dbReference>
<dbReference type="OrthoDB" id="446809at2759"/>
<evidence type="ECO:0000313" key="3">
    <source>
        <dbReference type="EMBL" id="KAF2487911.1"/>
    </source>
</evidence>
<dbReference type="InterPro" id="IPR036291">
    <property type="entry name" value="NAD(P)-bd_dom_sf"/>
</dbReference>
<proteinExistence type="predicted"/>
<dbReference type="Pfam" id="PF02894">
    <property type="entry name" value="GFO_IDH_MocA_C"/>
    <property type="match status" value="1"/>
</dbReference>